<dbReference type="PATRIC" id="fig|362787.3.peg.929"/>
<evidence type="ECO:0000313" key="3">
    <source>
        <dbReference type="Proteomes" id="UP000031465"/>
    </source>
</evidence>
<dbReference type="EMBL" id="JSAN01000060">
    <property type="protein sequence ID" value="KIC72226.1"/>
    <property type="molecule type" value="Genomic_DNA"/>
</dbReference>
<dbReference type="Proteomes" id="UP000031465">
    <property type="component" value="Unassembled WGS sequence"/>
</dbReference>
<evidence type="ECO:0000313" key="2">
    <source>
        <dbReference type="EMBL" id="KIC72226.1"/>
    </source>
</evidence>
<protein>
    <submittedName>
        <fullName evidence="2">Uncharacterized protein</fullName>
    </submittedName>
</protein>
<name>A0A0C1JNW1_9BACT</name>
<organism evidence="2 3">
    <name type="scientific">Candidatus Protochlamydia amoebophila</name>
    <dbReference type="NCBI Taxonomy" id="362787"/>
    <lineage>
        <taxon>Bacteria</taxon>
        <taxon>Pseudomonadati</taxon>
        <taxon>Chlamydiota</taxon>
        <taxon>Chlamydiia</taxon>
        <taxon>Parachlamydiales</taxon>
        <taxon>Parachlamydiaceae</taxon>
        <taxon>Candidatus Protochlamydia</taxon>
    </lineage>
</organism>
<dbReference type="AlphaFoldDB" id="A0A0C1JNW1"/>
<evidence type="ECO:0000256" key="1">
    <source>
        <dbReference type="SAM" id="MobiDB-lite"/>
    </source>
</evidence>
<feature type="compositionally biased region" description="Basic and acidic residues" evidence="1">
    <location>
        <begin position="1"/>
        <end position="11"/>
    </location>
</feature>
<gene>
    <name evidence="2" type="ORF">DB44_CN00320</name>
</gene>
<accession>A0A0C1JNW1</accession>
<sequence>MTTNKEDKNKNNEIFQKNLSMPENEQIEKTKKNQQKNLFYLLIK</sequence>
<proteinExistence type="predicted"/>
<feature type="compositionally biased region" description="Polar residues" evidence="1">
    <location>
        <begin position="14"/>
        <end position="23"/>
    </location>
</feature>
<reference evidence="2 3" key="1">
    <citation type="journal article" date="2014" name="Mol. Biol. Evol.">
        <title>Massive expansion of Ubiquitination-related gene families within the Chlamydiae.</title>
        <authorList>
            <person name="Domman D."/>
            <person name="Collingro A."/>
            <person name="Lagkouvardos I."/>
            <person name="Gehre L."/>
            <person name="Weinmaier T."/>
            <person name="Rattei T."/>
            <person name="Subtil A."/>
            <person name="Horn M."/>
        </authorList>
    </citation>
    <scope>NUCLEOTIDE SEQUENCE [LARGE SCALE GENOMIC DNA]</scope>
    <source>
        <strain evidence="2 3">EI2</strain>
    </source>
</reference>
<feature type="region of interest" description="Disordered" evidence="1">
    <location>
        <begin position="1"/>
        <end position="30"/>
    </location>
</feature>
<comment type="caution">
    <text evidence="2">The sequence shown here is derived from an EMBL/GenBank/DDBJ whole genome shotgun (WGS) entry which is preliminary data.</text>
</comment>